<comment type="caution">
    <text evidence="1">The sequence shown here is derived from an EMBL/GenBank/DDBJ whole genome shotgun (WGS) entry which is preliminary data.</text>
</comment>
<reference evidence="1 2" key="1">
    <citation type="journal article" date="2022" name="bioRxiv">
        <title>Genomics of Preaxostyla Flagellates Illuminates Evolutionary Transitions and the Path Towards Mitochondrial Loss.</title>
        <authorList>
            <person name="Novak L.V.F."/>
            <person name="Treitli S.C."/>
            <person name="Pyrih J."/>
            <person name="Halakuc P."/>
            <person name="Pipaliya S.V."/>
            <person name="Vacek V."/>
            <person name="Brzon O."/>
            <person name="Soukal P."/>
            <person name="Eme L."/>
            <person name="Dacks J.B."/>
            <person name="Karnkowska A."/>
            <person name="Elias M."/>
            <person name="Hampl V."/>
        </authorList>
    </citation>
    <scope>NUCLEOTIDE SEQUENCE [LARGE SCALE GENOMIC DNA]</scope>
    <source>
        <strain evidence="1">NAU3</strain>
        <tissue evidence="1">Gut</tissue>
    </source>
</reference>
<gene>
    <name evidence="1" type="ORF">BLNAU_1721</name>
</gene>
<protein>
    <submittedName>
        <fullName evidence="1">Uncharacterized protein</fullName>
    </submittedName>
</protein>
<evidence type="ECO:0000313" key="2">
    <source>
        <dbReference type="Proteomes" id="UP001281761"/>
    </source>
</evidence>
<organism evidence="1 2">
    <name type="scientific">Blattamonas nauphoetae</name>
    <dbReference type="NCBI Taxonomy" id="2049346"/>
    <lineage>
        <taxon>Eukaryota</taxon>
        <taxon>Metamonada</taxon>
        <taxon>Preaxostyla</taxon>
        <taxon>Oxymonadida</taxon>
        <taxon>Blattamonas</taxon>
    </lineage>
</organism>
<sequence>MTINLDHVKTKSEPIDILYRAVDRQMISIQILKRLVADKQLDVIEEQYVQALIDTDIPWELAAGVISEAILKKNGAEDQVLDNIIQELQEMQQACIERFREVEPISLPFLTNLTKTHEEVTAIRAKHSLPVFSEA</sequence>
<accession>A0ABQ9YHI4</accession>
<name>A0ABQ9YHI4_9EUKA</name>
<proteinExistence type="predicted"/>
<dbReference type="Proteomes" id="UP001281761">
    <property type="component" value="Unassembled WGS sequence"/>
</dbReference>
<dbReference type="EMBL" id="JARBJD010000007">
    <property type="protein sequence ID" value="KAK2963188.1"/>
    <property type="molecule type" value="Genomic_DNA"/>
</dbReference>
<keyword evidence="2" id="KW-1185">Reference proteome</keyword>
<evidence type="ECO:0000313" key="1">
    <source>
        <dbReference type="EMBL" id="KAK2963188.1"/>
    </source>
</evidence>